<dbReference type="Gene3D" id="2.60.40.1180">
    <property type="entry name" value="Golgi alpha-mannosidase II"/>
    <property type="match status" value="1"/>
</dbReference>
<accession>A0A383V511</accession>
<evidence type="ECO:0000256" key="2">
    <source>
        <dbReference type="ARBA" id="ARBA00009792"/>
    </source>
</evidence>
<dbReference type="EMBL" id="FNXT01000031">
    <property type="protein sequence ID" value="SZX59872.1"/>
    <property type="molecule type" value="Genomic_DNA"/>
</dbReference>
<dbReference type="GO" id="GO:0004559">
    <property type="term" value="F:alpha-mannosidase activity"/>
    <property type="evidence" value="ECO:0007669"/>
    <property type="project" value="InterPro"/>
</dbReference>
<feature type="domain" description="Glycoside hydrolase family 38 central" evidence="9">
    <location>
        <begin position="289"/>
        <end position="441"/>
    </location>
</feature>
<feature type="compositionally biased region" description="Low complexity" evidence="8">
    <location>
        <begin position="1137"/>
        <end position="1146"/>
    </location>
</feature>
<keyword evidence="5" id="KW-0862">Zinc</keyword>
<feature type="region of interest" description="Disordered" evidence="8">
    <location>
        <begin position="1089"/>
        <end position="1148"/>
    </location>
</feature>
<dbReference type="SUPFAM" id="SSF88688">
    <property type="entry name" value="Families 57/38 glycoside transferase middle domain"/>
    <property type="match status" value="2"/>
</dbReference>
<dbReference type="SUPFAM" id="SSF88713">
    <property type="entry name" value="Glycoside hydrolase/deacetylase"/>
    <property type="match status" value="1"/>
</dbReference>
<dbReference type="Pfam" id="PF09261">
    <property type="entry name" value="Alpha-mann_mid"/>
    <property type="match status" value="1"/>
</dbReference>
<proteinExistence type="inferred from homology"/>
<comment type="similarity">
    <text evidence="2">Belongs to the glycosyl hydrolase 38 family.</text>
</comment>
<dbReference type="Gene3D" id="1.20.1270.50">
    <property type="entry name" value="Glycoside hydrolase family 38, central domain"/>
    <property type="match status" value="2"/>
</dbReference>
<evidence type="ECO:0000256" key="6">
    <source>
        <dbReference type="ARBA" id="ARBA00023157"/>
    </source>
</evidence>
<evidence type="ECO:0000256" key="3">
    <source>
        <dbReference type="ARBA" id="ARBA00022723"/>
    </source>
</evidence>
<keyword evidence="11" id="KW-1185">Reference proteome</keyword>
<dbReference type="InterPro" id="IPR011682">
    <property type="entry name" value="Glyco_hydro_38_C"/>
</dbReference>
<feature type="region of interest" description="Disordered" evidence="8">
    <location>
        <begin position="1351"/>
        <end position="1380"/>
    </location>
</feature>
<feature type="region of interest" description="Disordered" evidence="8">
    <location>
        <begin position="467"/>
        <end position="504"/>
    </location>
</feature>
<feature type="compositionally biased region" description="Basic and acidic residues" evidence="8">
    <location>
        <begin position="1093"/>
        <end position="1102"/>
    </location>
</feature>
<keyword evidence="6" id="KW-1015">Disulfide bond</keyword>
<evidence type="ECO:0000256" key="8">
    <source>
        <dbReference type="SAM" id="MobiDB-lite"/>
    </source>
</evidence>
<dbReference type="SUPFAM" id="SSF74650">
    <property type="entry name" value="Galactose mutarotase-like"/>
    <property type="match status" value="1"/>
</dbReference>
<reference evidence="10 11" key="1">
    <citation type="submission" date="2016-10" db="EMBL/GenBank/DDBJ databases">
        <authorList>
            <person name="Cai Z."/>
        </authorList>
    </citation>
    <scope>NUCLEOTIDE SEQUENCE [LARGE SCALE GENOMIC DNA]</scope>
</reference>
<feature type="compositionally biased region" description="Low complexity" evidence="8">
    <location>
        <begin position="795"/>
        <end position="821"/>
    </location>
</feature>
<dbReference type="FunFam" id="1.20.1270.50:FF:000002">
    <property type="entry name" value="Alpha-mannosidase"/>
    <property type="match status" value="1"/>
</dbReference>
<sequence length="1549" mass="161124">MAGVQYVMSTVVQALLDNPHRKFSYAEMSFFTRWWHLQTPRVQQQVRQLVASGQLDFVNGGFVQHDEAAAHYAAMIDQTTRGHRFLNNTFGFVPKVAWQIDPFGHSATQAALLSAAAGFEALFFGRADYQDMKLRASKRQLELLWRPCASWGEAGQIFTQNYPSGNYGPPSGFNFDWGQLDPPIVDDPSSPEFNLRQRVDLFVAQAQAWSNLLRGNDVLFMMGSDFEYANAHAIFANLDKFIHHVNADGRVNVFYSTPAAYVAAKASYSNTSWPVKADDFFPYADCPHCYWTGYFTSRPTSKGYIRQATAYLAAARQLQALAAADVQKARSQQQQQQQQQRSSAASSGAGCRRTGPQQSSSGSSSSSAEDPHTNPVQVRGSASTSSSSSSSGGGSSSTESSINGSSSTLEALEFAVSISQHHDAITGTEKQAVANDYARYLFVGMEQAGDVVNAALQQLLTRSLPAASPQQQQQQQQQQQPATPAAAAVTTATTGGSSSSSSSSSTRAWLQGIMARQPGFGVLLQDLCQGLAKQQGCWRALLRSILQWCEPSASAAAAASSGNAAPTTVAASSIEAAGGPAAAAAAGDLPAGIKLAQCPLLNVSICLPSVRGTAPAASSHSSIAASRQLHMAAAAAGHISEATRDSSSSSSDVAAAGGLLVVVYNSLAWPRQEWVRVPVAAAHNARYTVQDADGSSLPSQLLSVPQSTLQLQQGLAAAGLAGDPAAAASSELVFKAELPPVGYASFVVQQQHSSSSSSRVFGNAGSPAAATVTQQLHELPAAAAADDPDDREQHTSASPTSSSPPSSTAAAAAAAAAAPPAQQLRQLSNGRINLTLDAATGRFFSVAAADGAWAMRLRQEMMWYKSSNGEEEDRQTSGAYIFRPAKDGPVAQPLSSEPLKVTIESGPLLIEVRQAWAPWASLVTRLWAGADWLEQQWSVGPIPADGVGKEIVIRSSTDLQSGGLLFTDSNGREMLTRKLNARPTWPLTATEPVAGNYYPITAAAAISDGCMGLGLATDRAQGAASLADGQLEVMLHRLTAVDDARGVGEPLNETLCGTPPGTCPAGGLPARGKHLLLLGLMQTLDPAAAAAEHSSDAERSAAAEHSAAQHSADGVGVGDSRMTNGAAASGADGGEAAGADGLQQQGRQWHGVPRMLRQAAQLLNDPVLMAFGQLPAASNAPQQQQQQQQQRGATAGVISSLGLAGRWSGLAPAAAATGCAGGAAAAAVAAGLPANVHLLTLMRAEEGDASHLIIRLAHNFQVDEDQQLSQPARVDLAQLLSPAFHITSTTELSLTANQRKADMPKPRAWRAEQEPLGHDSQQSSGSSSSSGAGMAAAGAYARWGGVLGASSKCGSRSADHEQQQQQQQQRWASSAGEPYNIWEHPGDDGRVVELFPMEIRTWLVEVEACSFTAKPPSNRHRSNMAKFTTVVLCLAVVLAAASYTAEANPLESLTKAVTSAVNATTSGVTSAANTVGDGVKGAVNATKNVGATAVNATTTAAKGVGSGVTNATEAIASAVTPKKSAAACVTASAAVAGAAVAGAAMLLLL</sequence>
<feature type="compositionally biased region" description="Low complexity" evidence="8">
    <location>
        <begin position="380"/>
        <end position="404"/>
    </location>
</feature>
<dbReference type="Pfam" id="PF01074">
    <property type="entry name" value="Glyco_hydro_38N"/>
    <property type="match status" value="1"/>
</dbReference>
<name>A0A383V511_TETOB</name>
<evidence type="ECO:0000256" key="4">
    <source>
        <dbReference type="ARBA" id="ARBA00022801"/>
    </source>
</evidence>
<dbReference type="Gene3D" id="2.70.98.30">
    <property type="entry name" value="Golgi alpha-mannosidase II, domain 4"/>
    <property type="match status" value="1"/>
</dbReference>
<dbReference type="SMART" id="SM00872">
    <property type="entry name" value="Alpha-mann_mid"/>
    <property type="match status" value="1"/>
</dbReference>
<dbReference type="InterPro" id="IPR000602">
    <property type="entry name" value="Glyco_hydro_38_N"/>
</dbReference>
<dbReference type="Gene3D" id="3.20.110.10">
    <property type="entry name" value="Glycoside hydrolase 38, N terminal domain"/>
    <property type="match status" value="1"/>
</dbReference>
<dbReference type="Gene3D" id="2.60.40.1360">
    <property type="match status" value="1"/>
</dbReference>
<dbReference type="GO" id="GO:0006013">
    <property type="term" value="P:mannose metabolic process"/>
    <property type="evidence" value="ECO:0007669"/>
    <property type="project" value="InterPro"/>
</dbReference>
<feature type="compositionally biased region" description="Low complexity" evidence="8">
    <location>
        <begin position="331"/>
        <end position="347"/>
    </location>
</feature>
<dbReference type="InterPro" id="IPR037094">
    <property type="entry name" value="Glyco_hydro_38_cen_sf"/>
</dbReference>
<organism evidence="10 11">
    <name type="scientific">Tetradesmus obliquus</name>
    <name type="common">Green alga</name>
    <name type="synonym">Acutodesmus obliquus</name>
    <dbReference type="NCBI Taxonomy" id="3088"/>
    <lineage>
        <taxon>Eukaryota</taxon>
        <taxon>Viridiplantae</taxon>
        <taxon>Chlorophyta</taxon>
        <taxon>core chlorophytes</taxon>
        <taxon>Chlorophyceae</taxon>
        <taxon>CS clade</taxon>
        <taxon>Sphaeropleales</taxon>
        <taxon>Scenedesmaceae</taxon>
        <taxon>Tetradesmus</taxon>
    </lineage>
</organism>
<keyword evidence="3" id="KW-0479">Metal-binding</keyword>
<dbReference type="InterPro" id="IPR013780">
    <property type="entry name" value="Glyco_hydro_b"/>
</dbReference>
<feature type="region of interest" description="Disordered" evidence="8">
    <location>
        <begin position="331"/>
        <end position="404"/>
    </location>
</feature>
<evidence type="ECO:0000259" key="9">
    <source>
        <dbReference type="SMART" id="SM00872"/>
    </source>
</evidence>
<feature type="region of interest" description="Disordered" evidence="8">
    <location>
        <begin position="1295"/>
        <end position="1333"/>
    </location>
</feature>
<evidence type="ECO:0000256" key="1">
    <source>
        <dbReference type="ARBA" id="ARBA00001947"/>
    </source>
</evidence>
<dbReference type="GO" id="GO:0030246">
    <property type="term" value="F:carbohydrate binding"/>
    <property type="evidence" value="ECO:0007669"/>
    <property type="project" value="InterPro"/>
</dbReference>
<evidence type="ECO:0000256" key="7">
    <source>
        <dbReference type="ARBA" id="ARBA00023295"/>
    </source>
</evidence>
<evidence type="ECO:0000256" key="5">
    <source>
        <dbReference type="ARBA" id="ARBA00022833"/>
    </source>
</evidence>
<dbReference type="Proteomes" id="UP000256970">
    <property type="component" value="Unassembled WGS sequence"/>
</dbReference>
<dbReference type="InterPro" id="IPR011013">
    <property type="entry name" value="Gal_mutarotase_sf_dom"/>
</dbReference>
<evidence type="ECO:0000313" key="11">
    <source>
        <dbReference type="Proteomes" id="UP000256970"/>
    </source>
</evidence>
<feature type="compositionally biased region" description="Basic and acidic residues" evidence="8">
    <location>
        <begin position="1299"/>
        <end position="1317"/>
    </location>
</feature>
<feature type="region of interest" description="Disordered" evidence="8">
    <location>
        <begin position="783"/>
        <end position="822"/>
    </location>
</feature>
<dbReference type="InterPro" id="IPR015341">
    <property type="entry name" value="Glyco_hydro_38_cen"/>
</dbReference>
<dbReference type="FunFam" id="1.20.1270.50:FF:000003">
    <property type="entry name" value="Alpha-mannosidase"/>
    <property type="match status" value="1"/>
</dbReference>
<dbReference type="PANTHER" id="PTHR11607">
    <property type="entry name" value="ALPHA-MANNOSIDASE"/>
    <property type="match status" value="1"/>
</dbReference>
<dbReference type="InterPro" id="IPR027291">
    <property type="entry name" value="Glyco_hydro_38_N_sf"/>
</dbReference>
<dbReference type="GO" id="GO:0046872">
    <property type="term" value="F:metal ion binding"/>
    <property type="evidence" value="ECO:0007669"/>
    <property type="project" value="UniProtKB-KW"/>
</dbReference>
<keyword evidence="7" id="KW-0326">Glycosidase</keyword>
<dbReference type="PANTHER" id="PTHR11607:SF3">
    <property type="entry name" value="LYSOSOMAL ALPHA-MANNOSIDASE"/>
    <property type="match status" value="1"/>
</dbReference>
<dbReference type="InterPro" id="IPR050843">
    <property type="entry name" value="Glycosyl_Hydrlase_38"/>
</dbReference>
<dbReference type="InterPro" id="IPR028995">
    <property type="entry name" value="Glyco_hydro_57/38_cen_sf"/>
</dbReference>
<keyword evidence="4" id="KW-0378">Hydrolase</keyword>
<dbReference type="InterPro" id="IPR011330">
    <property type="entry name" value="Glyco_hydro/deAcase_b/a-brl"/>
</dbReference>
<gene>
    <name evidence="10" type="ORF">BQ4739_LOCUS472</name>
</gene>
<dbReference type="Pfam" id="PF07748">
    <property type="entry name" value="Glyco_hydro_38C"/>
    <property type="match status" value="1"/>
</dbReference>
<protein>
    <recommendedName>
        <fullName evidence="9">Glycoside hydrolase family 38 central domain-containing protein</fullName>
    </recommendedName>
</protein>
<feature type="compositionally biased region" description="Low complexity" evidence="8">
    <location>
        <begin position="1323"/>
        <end position="1333"/>
    </location>
</feature>
<feature type="compositionally biased region" description="Low complexity" evidence="8">
    <location>
        <begin position="1103"/>
        <end position="1112"/>
    </location>
</feature>
<evidence type="ECO:0000313" key="10">
    <source>
        <dbReference type="EMBL" id="SZX59872.1"/>
    </source>
</evidence>
<comment type="cofactor">
    <cofactor evidence="1">
        <name>Zn(2+)</name>
        <dbReference type="ChEBI" id="CHEBI:29105"/>
    </cofactor>
</comment>